<organism evidence="2 3">
    <name type="scientific">Brachionus calyciflorus</name>
    <dbReference type="NCBI Taxonomy" id="104777"/>
    <lineage>
        <taxon>Eukaryota</taxon>
        <taxon>Metazoa</taxon>
        <taxon>Spiralia</taxon>
        <taxon>Gnathifera</taxon>
        <taxon>Rotifera</taxon>
        <taxon>Eurotatoria</taxon>
        <taxon>Monogononta</taxon>
        <taxon>Pseudotrocha</taxon>
        <taxon>Ploima</taxon>
        <taxon>Brachionidae</taxon>
        <taxon>Brachionus</taxon>
    </lineage>
</organism>
<keyword evidence="1" id="KW-0732">Signal</keyword>
<gene>
    <name evidence="2" type="ORF">OXX778_LOCUS1804</name>
</gene>
<sequence>MNLNNKIFLSIFLAIVYFTRSTQGLTICFDDYRLTNYNLYCSNENEFIIITNIVGAFLVNGPSRTSCFNKPNLESDSIFKITSSLCAYCIDKWPCIFTREIIDRNKLFDLDSFYLTSNANPSPISLKIEYRCLDKALLTLYKQSLICSNPLFVTENPNYTKINVSTPLSTLLRQNSTSSRALSTTSRSSSTLSIKTTSPLTITYAPMLTTFSSTASLLSTKNISVSKSTSNFPTLTTILTKTSVTSTTIETKATTSTRTTTISNDYGDFGDYEENVYCISKGFVVKLVCEGSHNENKLWEF</sequence>
<feature type="chain" id="PRO_5032726699" evidence="1">
    <location>
        <begin position="25"/>
        <end position="301"/>
    </location>
</feature>
<dbReference type="EMBL" id="CAJNOC010000125">
    <property type="protein sequence ID" value="CAF0717310.1"/>
    <property type="molecule type" value="Genomic_DNA"/>
</dbReference>
<comment type="caution">
    <text evidence="2">The sequence shown here is derived from an EMBL/GenBank/DDBJ whole genome shotgun (WGS) entry which is preliminary data.</text>
</comment>
<reference evidence="2" key="1">
    <citation type="submission" date="2021-02" db="EMBL/GenBank/DDBJ databases">
        <authorList>
            <person name="Nowell W R."/>
        </authorList>
    </citation>
    <scope>NUCLEOTIDE SEQUENCE</scope>
    <source>
        <strain evidence="2">Ploen Becks lab</strain>
    </source>
</reference>
<name>A0A813M9N8_9BILA</name>
<evidence type="ECO:0000256" key="1">
    <source>
        <dbReference type="SAM" id="SignalP"/>
    </source>
</evidence>
<feature type="signal peptide" evidence="1">
    <location>
        <begin position="1"/>
        <end position="24"/>
    </location>
</feature>
<keyword evidence="3" id="KW-1185">Reference proteome</keyword>
<evidence type="ECO:0000313" key="2">
    <source>
        <dbReference type="EMBL" id="CAF0717310.1"/>
    </source>
</evidence>
<dbReference type="AlphaFoldDB" id="A0A813M9N8"/>
<evidence type="ECO:0000313" key="3">
    <source>
        <dbReference type="Proteomes" id="UP000663879"/>
    </source>
</evidence>
<dbReference type="Proteomes" id="UP000663879">
    <property type="component" value="Unassembled WGS sequence"/>
</dbReference>
<accession>A0A813M9N8</accession>
<proteinExistence type="predicted"/>
<protein>
    <submittedName>
        <fullName evidence="2">Uncharacterized protein</fullName>
    </submittedName>
</protein>